<evidence type="ECO:0000313" key="2">
    <source>
        <dbReference type="EMBL" id="MXP42630.1"/>
    </source>
</evidence>
<dbReference type="InterPro" id="IPR012338">
    <property type="entry name" value="Beta-lactam/transpept-like"/>
</dbReference>
<evidence type="ECO:0000313" key="3">
    <source>
        <dbReference type="Proteomes" id="UP000469159"/>
    </source>
</evidence>
<keyword evidence="3" id="KW-1185">Reference proteome</keyword>
<dbReference type="PANTHER" id="PTHR43283">
    <property type="entry name" value="BETA-LACTAMASE-RELATED"/>
    <property type="match status" value="1"/>
</dbReference>
<dbReference type="Pfam" id="PF00144">
    <property type="entry name" value="Beta-lactamase"/>
    <property type="match status" value="1"/>
</dbReference>
<feature type="domain" description="Beta-lactamase-related" evidence="1">
    <location>
        <begin position="44"/>
        <end position="410"/>
    </location>
</feature>
<organism evidence="2 3">
    <name type="scientific">Croceibacterium soli</name>
    <dbReference type="NCBI Taxonomy" id="1739690"/>
    <lineage>
        <taxon>Bacteria</taxon>
        <taxon>Pseudomonadati</taxon>
        <taxon>Pseudomonadota</taxon>
        <taxon>Alphaproteobacteria</taxon>
        <taxon>Sphingomonadales</taxon>
        <taxon>Erythrobacteraceae</taxon>
        <taxon>Croceibacterium</taxon>
    </lineage>
</organism>
<protein>
    <submittedName>
        <fullName evidence="2">Serine hydrolase</fullName>
    </submittedName>
</protein>
<sequence>MKPLDWNAMVTRRQWIGGAAALGAGAALGGVPVLAQSGGQWANVERLIAGYVDSRKVANMVATLGFGGEEPAVVARGLDTFAQPRRSDADSIYRIYSMTKPVTGMAAMMLIDEGKLGLDQPLHEILPKYRNMQVQKVYDGPITPDNLEPAVRPITIRHLLTHTAGLGYGIIQTGPIAQAYRQRGIVPGVVSRLQSVPVFQGTSVGSLELFADRLAELPLVHQPGTRWSYGMGLDLLGRAIEVVSGQSFDAFLKERFFDPLGMRDTGFQVARADAGRLTTGYFLLGGMLLPIDLGQNSVYLDKPPFPFGGAGLASTPRDYDRFLEMLLGNGSFDGARVMSERAVRLGTSNLFPDTLSPDDEYAKTWGFGAGGRVGRGAEEGVFGWAGAAGTIGFIDRKHGLRAGLYTQFMPFDAYPLLEEFPAAIRADLAAQGRA</sequence>
<comment type="caution">
    <text evidence="2">The sequence shown here is derived from an EMBL/GenBank/DDBJ whole genome shotgun (WGS) entry which is preliminary data.</text>
</comment>
<dbReference type="PROSITE" id="PS51318">
    <property type="entry name" value="TAT"/>
    <property type="match status" value="1"/>
</dbReference>
<dbReference type="Gene3D" id="3.40.710.10">
    <property type="entry name" value="DD-peptidase/beta-lactamase superfamily"/>
    <property type="match status" value="1"/>
</dbReference>
<dbReference type="EMBL" id="WTYK01000009">
    <property type="protein sequence ID" value="MXP42630.1"/>
    <property type="molecule type" value="Genomic_DNA"/>
</dbReference>
<dbReference type="SUPFAM" id="SSF56601">
    <property type="entry name" value="beta-lactamase/transpeptidase-like"/>
    <property type="match status" value="1"/>
</dbReference>
<dbReference type="PANTHER" id="PTHR43283:SF3">
    <property type="entry name" value="BETA-LACTAMASE FAMILY PROTEIN (AFU_ORTHOLOGUE AFUA_5G07500)"/>
    <property type="match status" value="1"/>
</dbReference>
<proteinExistence type="predicted"/>
<accession>A0A6I4UUN0</accession>
<reference evidence="2 3" key="1">
    <citation type="submission" date="2019-12" db="EMBL/GenBank/DDBJ databases">
        <title>Genomic-based taxomic classification of the family Erythrobacteraceae.</title>
        <authorList>
            <person name="Xu L."/>
        </authorList>
    </citation>
    <scope>NUCLEOTIDE SEQUENCE [LARGE SCALE GENOMIC DNA]</scope>
    <source>
        <strain evidence="2 3">MCCC 1K02066</strain>
    </source>
</reference>
<dbReference type="InterPro" id="IPR001466">
    <property type="entry name" value="Beta-lactam-related"/>
</dbReference>
<gene>
    <name evidence="2" type="ORF">GRI75_13375</name>
</gene>
<dbReference type="Proteomes" id="UP000469159">
    <property type="component" value="Unassembled WGS sequence"/>
</dbReference>
<keyword evidence="2" id="KW-0378">Hydrolase</keyword>
<dbReference type="AlphaFoldDB" id="A0A6I4UUN0"/>
<dbReference type="InterPro" id="IPR050789">
    <property type="entry name" value="Diverse_Enzym_Activities"/>
</dbReference>
<dbReference type="GO" id="GO:0016787">
    <property type="term" value="F:hydrolase activity"/>
    <property type="evidence" value="ECO:0007669"/>
    <property type="project" value="UniProtKB-KW"/>
</dbReference>
<dbReference type="RefSeq" id="WP_160747491.1">
    <property type="nucleotide sequence ID" value="NZ_WTYK01000009.1"/>
</dbReference>
<dbReference type="OrthoDB" id="9808046at2"/>
<dbReference type="InterPro" id="IPR006311">
    <property type="entry name" value="TAT_signal"/>
</dbReference>
<evidence type="ECO:0000259" key="1">
    <source>
        <dbReference type="Pfam" id="PF00144"/>
    </source>
</evidence>
<name>A0A6I4UUN0_9SPHN</name>